<keyword evidence="2" id="KW-1185">Reference proteome</keyword>
<accession>A0A9Q0JKM0</accession>
<proteinExistence type="predicted"/>
<evidence type="ECO:0000313" key="2">
    <source>
        <dbReference type="Proteomes" id="UP001141552"/>
    </source>
</evidence>
<reference evidence="1" key="1">
    <citation type="submission" date="2022-02" db="EMBL/GenBank/DDBJ databases">
        <authorList>
            <person name="Henning P.M."/>
            <person name="McCubbin A.G."/>
            <person name="Shore J.S."/>
        </authorList>
    </citation>
    <scope>NUCLEOTIDE SEQUENCE</scope>
    <source>
        <strain evidence="1">F60SS</strain>
        <tissue evidence="1">Leaves</tissue>
    </source>
</reference>
<name>A0A9Q0JKM0_9ROSI</name>
<reference evidence="1" key="2">
    <citation type="journal article" date="2023" name="Plants (Basel)">
        <title>Annotation of the Turnera subulata (Passifloraceae) Draft Genome Reveals the S-Locus Evolved after the Divergence of Turneroideae from Passifloroideae in a Stepwise Manner.</title>
        <authorList>
            <person name="Henning P.M."/>
            <person name="Roalson E.H."/>
            <person name="Mir W."/>
            <person name="McCubbin A.G."/>
            <person name="Shore J.S."/>
        </authorList>
    </citation>
    <scope>NUCLEOTIDE SEQUENCE</scope>
    <source>
        <strain evidence="1">F60SS</strain>
    </source>
</reference>
<organism evidence="1 2">
    <name type="scientific">Turnera subulata</name>
    <dbReference type="NCBI Taxonomy" id="218843"/>
    <lineage>
        <taxon>Eukaryota</taxon>
        <taxon>Viridiplantae</taxon>
        <taxon>Streptophyta</taxon>
        <taxon>Embryophyta</taxon>
        <taxon>Tracheophyta</taxon>
        <taxon>Spermatophyta</taxon>
        <taxon>Magnoliopsida</taxon>
        <taxon>eudicotyledons</taxon>
        <taxon>Gunneridae</taxon>
        <taxon>Pentapetalae</taxon>
        <taxon>rosids</taxon>
        <taxon>fabids</taxon>
        <taxon>Malpighiales</taxon>
        <taxon>Passifloraceae</taxon>
        <taxon>Turnera</taxon>
    </lineage>
</organism>
<sequence length="94" mass="10137">IYRSLFLSSLTSSDSWVASGSKFCGRGFGSFRNPLSIDSESFLVFNLNFVLHATQPETLVSCPLKPLPSYPSLSVLPPRPPVAGLQASGIHKVL</sequence>
<gene>
    <name evidence="1" type="ORF">Tsubulata_003084</name>
</gene>
<evidence type="ECO:0000313" key="1">
    <source>
        <dbReference type="EMBL" id="KAJ4844215.1"/>
    </source>
</evidence>
<dbReference type="Proteomes" id="UP001141552">
    <property type="component" value="Unassembled WGS sequence"/>
</dbReference>
<protein>
    <submittedName>
        <fullName evidence="1">Uncharacterized protein</fullName>
    </submittedName>
</protein>
<dbReference type="AlphaFoldDB" id="A0A9Q0JKM0"/>
<feature type="non-terminal residue" evidence="1">
    <location>
        <position position="94"/>
    </location>
</feature>
<dbReference type="EMBL" id="JAKUCV010002014">
    <property type="protein sequence ID" value="KAJ4844215.1"/>
    <property type="molecule type" value="Genomic_DNA"/>
</dbReference>
<comment type="caution">
    <text evidence="1">The sequence shown here is derived from an EMBL/GenBank/DDBJ whole genome shotgun (WGS) entry which is preliminary data.</text>
</comment>